<dbReference type="AlphaFoldDB" id="A0A941IMT3"/>
<comment type="caution">
    <text evidence="1">The sequence shown here is derived from an EMBL/GenBank/DDBJ whole genome shotgun (WGS) entry which is preliminary data.</text>
</comment>
<dbReference type="EMBL" id="JAGSOH010000068">
    <property type="protein sequence ID" value="MBR7828851.1"/>
    <property type="molecule type" value="Genomic_DNA"/>
</dbReference>
<organism evidence="1 2">
    <name type="scientific">Actinospica acidithermotolerans</name>
    <dbReference type="NCBI Taxonomy" id="2828514"/>
    <lineage>
        <taxon>Bacteria</taxon>
        <taxon>Bacillati</taxon>
        <taxon>Actinomycetota</taxon>
        <taxon>Actinomycetes</taxon>
        <taxon>Catenulisporales</taxon>
        <taxon>Actinospicaceae</taxon>
        <taxon>Actinospica</taxon>
    </lineage>
</organism>
<gene>
    <name evidence="1" type="ORF">KDK95_21255</name>
</gene>
<reference evidence="1" key="1">
    <citation type="submission" date="2021-04" db="EMBL/GenBank/DDBJ databases">
        <title>Genome based classification of Actinospica acidithermotolerans sp. nov., an actinobacterium isolated from an Indonesian hot spring.</title>
        <authorList>
            <person name="Kusuma A.B."/>
            <person name="Putra K.E."/>
            <person name="Nafisah S."/>
            <person name="Loh J."/>
            <person name="Nouioui I."/>
            <person name="Goodfellow M."/>
        </authorList>
    </citation>
    <scope>NUCLEOTIDE SEQUENCE</scope>
    <source>
        <strain evidence="1">MGRD01-02</strain>
    </source>
</reference>
<dbReference type="Proteomes" id="UP000676325">
    <property type="component" value="Unassembled WGS sequence"/>
</dbReference>
<evidence type="ECO:0000313" key="2">
    <source>
        <dbReference type="Proteomes" id="UP000676325"/>
    </source>
</evidence>
<sequence>MSLYRWEHEDPQHPATEGLPPEAVAALDALMDAVVFDPMDYARSPTEPTGKNVRHLALPGGRGQVSILIYEPDLLVLVLRVTWLG</sequence>
<protein>
    <submittedName>
        <fullName evidence="1">Uncharacterized protein</fullName>
    </submittedName>
</protein>
<keyword evidence="2" id="KW-1185">Reference proteome</keyword>
<name>A0A941IMT3_9ACTN</name>
<accession>A0A941IMT3</accession>
<evidence type="ECO:0000313" key="1">
    <source>
        <dbReference type="EMBL" id="MBR7828851.1"/>
    </source>
</evidence>
<dbReference type="RefSeq" id="WP_212519987.1">
    <property type="nucleotide sequence ID" value="NZ_JAGSOH010000068.1"/>
</dbReference>
<proteinExistence type="predicted"/>